<organism evidence="2 3">
    <name type="scientific">Candidatus Peribacter riflensis</name>
    <dbReference type="NCBI Taxonomy" id="1735162"/>
    <lineage>
        <taxon>Bacteria</taxon>
        <taxon>Candidatus Peregrinibacteriota</taxon>
        <taxon>Candidatus Peribacteria</taxon>
        <taxon>Candidatus Peribacterales</taxon>
        <taxon>Candidatus Peribacteraceae</taxon>
        <taxon>Candidatus Peribacter</taxon>
    </lineage>
</organism>
<accession>A0A0S1SNP1</accession>
<feature type="compositionally biased region" description="Basic and acidic residues" evidence="1">
    <location>
        <begin position="42"/>
        <end position="60"/>
    </location>
</feature>
<dbReference type="AlphaFoldDB" id="A0A0S1SNP1"/>
<gene>
    <name evidence="2" type="ORF">PeribacterD1_1015</name>
</gene>
<reference evidence="3" key="1">
    <citation type="submission" date="2015-10" db="EMBL/GenBank/DDBJ databases">
        <title>Analysis of five complete genome sequences for members of the class Peribacteria in the recently recognized Peregrinibacteria bacterial phylum.</title>
        <authorList>
            <person name="Anantharaman K."/>
            <person name="Brown C.T."/>
            <person name="Burstein D."/>
            <person name="Castelle C.J."/>
            <person name="Probst A.J."/>
            <person name="Thomas B.C."/>
            <person name="Williams K.H."/>
            <person name="Banfield J.F."/>
        </authorList>
    </citation>
    <scope>NUCLEOTIDE SEQUENCE [LARGE SCALE GENOMIC DNA]</scope>
</reference>
<evidence type="ECO:0000313" key="2">
    <source>
        <dbReference type="EMBL" id="ALM13679.1"/>
    </source>
</evidence>
<name>A0A0S1SNP1_9BACT</name>
<sequence>MSNPQSSAGVPVVPVAQSGAEIYNKIMQEIEPELTTDQIPLAKEKYKDETPEQKKARGERYAKAMEEYERRYARHMQEQEAQVRSFKLGAIHFVEDKASQNDQQKMRSIESSFSTP</sequence>
<feature type="region of interest" description="Disordered" evidence="1">
    <location>
        <begin position="96"/>
        <end position="116"/>
    </location>
</feature>
<feature type="compositionally biased region" description="Basic and acidic residues" evidence="1">
    <location>
        <begin position="96"/>
        <end position="108"/>
    </location>
</feature>
<reference evidence="2 3" key="2">
    <citation type="journal article" date="2016" name="PeerJ">
        <title>Analysis of five complete genome sequences for members of the class Peribacteria in the recently recognized Peregrinibacteria bacterial phylum.</title>
        <authorList>
            <person name="Anantharaman K."/>
            <person name="Brown C.T."/>
            <person name="Burstein D."/>
            <person name="Castelle C.J."/>
            <person name="Probst A.J."/>
            <person name="Thomas B.C."/>
            <person name="Williams K.H."/>
            <person name="Banfield J.F."/>
        </authorList>
    </citation>
    <scope>NUCLEOTIDE SEQUENCE [LARGE SCALE GENOMIC DNA]</scope>
    <source>
        <strain evidence="2">RIFOXYD1_FULL_PER-ii_59_16</strain>
    </source>
</reference>
<proteinExistence type="predicted"/>
<accession>A0A0S1SJA0</accession>
<feature type="region of interest" description="Disordered" evidence="1">
    <location>
        <begin position="41"/>
        <end position="60"/>
    </location>
</feature>
<accession>A0A0S1SJK0</accession>
<protein>
    <submittedName>
        <fullName evidence="2">Uncharacterized protein</fullName>
    </submittedName>
</protein>
<evidence type="ECO:0000313" key="3">
    <source>
        <dbReference type="Proteomes" id="UP000069135"/>
    </source>
</evidence>
<dbReference type="KEGG" id="prf:PeribacterA2_1015"/>
<dbReference type="STRING" id="1735162.PeribacterB2_1017"/>
<dbReference type="Proteomes" id="UP000069135">
    <property type="component" value="Chromosome"/>
</dbReference>
<accession>A0A0S1STA5</accession>
<evidence type="ECO:0000256" key="1">
    <source>
        <dbReference type="SAM" id="MobiDB-lite"/>
    </source>
</evidence>
<dbReference type="EMBL" id="CP013065">
    <property type="protein sequence ID" value="ALM13679.1"/>
    <property type="molecule type" value="Genomic_DNA"/>
</dbReference>
<accession>A0A0S1SW02</accession>